<feature type="compositionally biased region" description="Low complexity" evidence="1">
    <location>
        <begin position="22"/>
        <end position="35"/>
    </location>
</feature>
<reference evidence="3" key="1">
    <citation type="submission" date="2022-11" db="UniProtKB">
        <authorList>
            <consortium name="WormBaseParasite"/>
        </authorList>
    </citation>
    <scope>IDENTIFICATION</scope>
</reference>
<accession>A0A914XCA9</accession>
<keyword evidence="2" id="KW-1185">Reference proteome</keyword>
<protein>
    <submittedName>
        <fullName evidence="3">Uncharacterized protein</fullName>
    </submittedName>
</protein>
<dbReference type="Proteomes" id="UP000887566">
    <property type="component" value="Unplaced"/>
</dbReference>
<evidence type="ECO:0000256" key="1">
    <source>
        <dbReference type="SAM" id="MobiDB-lite"/>
    </source>
</evidence>
<name>A0A914XCA9_9BILA</name>
<sequence length="119" mass="12560">MTSVLSNAEHEGVILHGLQKPSSTCSSTTTTTASRRTTDPLGAYSETFYGPNGGILLLNDDAGAEVRKREPAICEDPITGERRYRLRIADADLRPSFRNAIGSCALQSGVYATNGGGGV</sequence>
<organism evidence="2 3">
    <name type="scientific">Plectus sambesii</name>
    <dbReference type="NCBI Taxonomy" id="2011161"/>
    <lineage>
        <taxon>Eukaryota</taxon>
        <taxon>Metazoa</taxon>
        <taxon>Ecdysozoa</taxon>
        <taxon>Nematoda</taxon>
        <taxon>Chromadorea</taxon>
        <taxon>Plectida</taxon>
        <taxon>Plectina</taxon>
        <taxon>Plectoidea</taxon>
        <taxon>Plectidae</taxon>
        <taxon>Plectus</taxon>
    </lineage>
</organism>
<feature type="region of interest" description="Disordered" evidence="1">
    <location>
        <begin position="20"/>
        <end position="43"/>
    </location>
</feature>
<dbReference type="AlphaFoldDB" id="A0A914XCA9"/>
<evidence type="ECO:0000313" key="2">
    <source>
        <dbReference type="Proteomes" id="UP000887566"/>
    </source>
</evidence>
<proteinExistence type="predicted"/>
<dbReference type="WBParaSite" id="PSAMB.scaffold73size86561.g1506.t1">
    <property type="protein sequence ID" value="PSAMB.scaffold73size86561.g1506.t1"/>
    <property type="gene ID" value="PSAMB.scaffold73size86561.g1506"/>
</dbReference>
<evidence type="ECO:0000313" key="3">
    <source>
        <dbReference type="WBParaSite" id="PSAMB.scaffold73size86561.g1506.t1"/>
    </source>
</evidence>